<dbReference type="Gene3D" id="1.10.510.10">
    <property type="entry name" value="Transferase(Phosphotransferase) domain 1"/>
    <property type="match status" value="1"/>
</dbReference>
<dbReference type="STRING" id="101091.A0A1C7NA80"/>
<dbReference type="SUPFAM" id="SSF56112">
    <property type="entry name" value="Protein kinase-like (PK-like)"/>
    <property type="match status" value="1"/>
</dbReference>
<protein>
    <recommendedName>
        <fullName evidence="3">dual-specificity kinase</fullName>
        <ecNumber evidence="3">2.7.12.1</ecNumber>
    </recommendedName>
</protein>
<dbReference type="AlphaFoldDB" id="A0A1C7NA80"/>
<dbReference type="Proteomes" id="UP000093000">
    <property type="component" value="Unassembled WGS sequence"/>
</dbReference>
<comment type="caution">
    <text evidence="16">The sequence shown here is derived from an EMBL/GenBank/DDBJ whole genome shotgun (WGS) entry which is preliminary data.</text>
</comment>
<keyword evidence="7 16" id="KW-0418">Kinase</keyword>
<keyword evidence="9" id="KW-0539">Nucleus</keyword>
<dbReference type="InterPro" id="IPR011009">
    <property type="entry name" value="Kinase-like_dom_sf"/>
</dbReference>
<keyword evidence="4" id="KW-0723">Serine/threonine-protein kinase</keyword>
<feature type="compositionally biased region" description="Polar residues" evidence="14">
    <location>
        <begin position="108"/>
        <end position="123"/>
    </location>
</feature>
<dbReference type="SMART" id="SM00220">
    <property type="entry name" value="S_TKc"/>
    <property type="match status" value="1"/>
</dbReference>
<evidence type="ECO:0000256" key="5">
    <source>
        <dbReference type="ARBA" id="ARBA00022679"/>
    </source>
</evidence>
<dbReference type="Pfam" id="PF00069">
    <property type="entry name" value="Pkinase"/>
    <property type="match status" value="1"/>
</dbReference>
<gene>
    <name evidence="16" type="primary">DYRK4_0</name>
    <name evidence="16" type="ORF">A0J61_05917</name>
</gene>
<dbReference type="CDD" id="cd14210">
    <property type="entry name" value="PKc_DYRK"/>
    <property type="match status" value="1"/>
</dbReference>
<dbReference type="PROSITE" id="PS50011">
    <property type="entry name" value="PROTEIN_KINASE_DOM"/>
    <property type="match status" value="1"/>
</dbReference>
<dbReference type="InParanoid" id="A0A1C7NA80"/>
<feature type="compositionally biased region" description="Polar residues" evidence="14">
    <location>
        <begin position="34"/>
        <end position="52"/>
    </location>
</feature>
<evidence type="ECO:0000256" key="4">
    <source>
        <dbReference type="ARBA" id="ARBA00022527"/>
    </source>
</evidence>
<feature type="region of interest" description="Disordered" evidence="14">
    <location>
        <begin position="33"/>
        <end position="52"/>
    </location>
</feature>
<evidence type="ECO:0000256" key="11">
    <source>
        <dbReference type="ARBA" id="ARBA00049308"/>
    </source>
</evidence>
<keyword evidence="5" id="KW-0808">Transferase</keyword>
<feature type="region of interest" description="Disordered" evidence="14">
    <location>
        <begin position="59"/>
        <end position="170"/>
    </location>
</feature>
<feature type="compositionally biased region" description="Basic and acidic residues" evidence="14">
    <location>
        <begin position="154"/>
        <end position="165"/>
    </location>
</feature>
<reference evidence="16 17" key="1">
    <citation type="submission" date="2016-03" db="EMBL/GenBank/DDBJ databases">
        <title>Choanephora cucurbitarum.</title>
        <authorList>
            <person name="Min B."/>
            <person name="Park H."/>
            <person name="Park J.-H."/>
            <person name="Shin H.-D."/>
            <person name="Choi I.-G."/>
        </authorList>
    </citation>
    <scope>NUCLEOTIDE SEQUENCE [LARGE SCALE GENOMIC DNA]</scope>
    <source>
        <strain evidence="16 17">KUS-F28377</strain>
    </source>
</reference>
<evidence type="ECO:0000256" key="3">
    <source>
        <dbReference type="ARBA" id="ARBA00013203"/>
    </source>
</evidence>
<dbReference type="FunFam" id="1.10.510.10:FF:000624">
    <property type="entry name" value="Mitogen-activated protein kinase"/>
    <property type="match status" value="1"/>
</dbReference>
<name>A0A1C7NA80_9FUNG</name>
<evidence type="ECO:0000256" key="8">
    <source>
        <dbReference type="ARBA" id="ARBA00022840"/>
    </source>
</evidence>
<dbReference type="PANTHER" id="PTHR24058:SF22">
    <property type="entry name" value="DUAL SPECIFICITY TYROSINE-PHOSPHORYLATION-REGULATED KINASE 4"/>
    <property type="match status" value="1"/>
</dbReference>
<dbReference type="GO" id="GO:0005634">
    <property type="term" value="C:nucleus"/>
    <property type="evidence" value="ECO:0007669"/>
    <property type="project" value="UniProtKB-SubCell"/>
</dbReference>
<evidence type="ECO:0000256" key="6">
    <source>
        <dbReference type="ARBA" id="ARBA00022741"/>
    </source>
</evidence>
<dbReference type="InterPro" id="IPR000719">
    <property type="entry name" value="Prot_kinase_dom"/>
</dbReference>
<comment type="catalytic activity">
    <reaction evidence="11">
        <text>L-threonyl-[protein] + ATP = O-phospho-L-threonyl-[protein] + ADP + H(+)</text>
        <dbReference type="Rhea" id="RHEA:46608"/>
        <dbReference type="Rhea" id="RHEA-COMP:11060"/>
        <dbReference type="Rhea" id="RHEA-COMP:11605"/>
        <dbReference type="ChEBI" id="CHEBI:15378"/>
        <dbReference type="ChEBI" id="CHEBI:30013"/>
        <dbReference type="ChEBI" id="CHEBI:30616"/>
        <dbReference type="ChEBI" id="CHEBI:61977"/>
        <dbReference type="ChEBI" id="CHEBI:456216"/>
        <dbReference type="EC" id="2.7.12.1"/>
    </reaction>
</comment>
<evidence type="ECO:0000313" key="17">
    <source>
        <dbReference type="Proteomes" id="UP000093000"/>
    </source>
</evidence>
<evidence type="ECO:0000256" key="1">
    <source>
        <dbReference type="ARBA" id="ARBA00004123"/>
    </source>
</evidence>
<evidence type="ECO:0000256" key="2">
    <source>
        <dbReference type="ARBA" id="ARBA00008867"/>
    </source>
</evidence>
<evidence type="ECO:0000256" key="14">
    <source>
        <dbReference type="SAM" id="MobiDB-lite"/>
    </source>
</evidence>
<feature type="region of interest" description="Disordered" evidence="14">
    <location>
        <begin position="283"/>
        <end position="303"/>
    </location>
</feature>
<accession>A0A1C7NA80</accession>
<comment type="subcellular location">
    <subcellularLocation>
        <location evidence="1">Nucleus</location>
    </subcellularLocation>
</comment>
<feature type="region of interest" description="Disordered" evidence="14">
    <location>
        <begin position="1"/>
        <end position="28"/>
    </location>
</feature>
<comment type="catalytic activity">
    <reaction evidence="10">
        <text>L-seryl-[protein] + ATP = O-phospho-L-seryl-[protein] + ADP + H(+)</text>
        <dbReference type="Rhea" id="RHEA:17989"/>
        <dbReference type="Rhea" id="RHEA-COMP:9863"/>
        <dbReference type="Rhea" id="RHEA-COMP:11604"/>
        <dbReference type="ChEBI" id="CHEBI:15378"/>
        <dbReference type="ChEBI" id="CHEBI:29999"/>
        <dbReference type="ChEBI" id="CHEBI:30616"/>
        <dbReference type="ChEBI" id="CHEBI:83421"/>
        <dbReference type="ChEBI" id="CHEBI:456216"/>
        <dbReference type="EC" id="2.7.12.1"/>
    </reaction>
</comment>
<evidence type="ECO:0000256" key="12">
    <source>
        <dbReference type="ARBA" id="ARBA00051680"/>
    </source>
</evidence>
<comment type="similarity">
    <text evidence="2">Belongs to the protein kinase superfamily. CMGC Ser/Thr protein kinase family. MNB/DYRK subfamily.</text>
</comment>
<keyword evidence="6 13" id="KW-0547">Nucleotide-binding</keyword>
<dbReference type="Gene3D" id="3.30.10.30">
    <property type="entry name" value="DYRK"/>
    <property type="match status" value="1"/>
</dbReference>
<dbReference type="GO" id="GO:0004712">
    <property type="term" value="F:protein serine/threonine/tyrosine kinase activity"/>
    <property type="evidence" value="ECO:0007669"/>
    <property type="project" value="UniProtKB-EC"/>
</dbReference>
<dbReference type="InterPro" id="IPR008271">
    <property type="entry name" value="Ser/Thr_kinase_AS"/>
</dbReference>
<evidence type="ECO:0000256" key="9">
    <source>
        <dbReference type="ARBA" id="ARBA00023242"/>
    </source>
</evidence>
<dbReference type="PROSITE" id="PS00107">
    <property type="entry name" value="PROTEIN_KINASE_ATP"/>
    <property type="match status" value="1"/>
</dbReference>
<dbReference type="EMBL" id="LUGH01000335">
    <property type="protein sequence ID" value="OBZ86033.1"/>
    <property type="molecule type" value="Genomic_DNA"/>
</dbReference>
<dbReference type="PROSITE" id="PS00108">
    <property type="entry name" value="PROTEIN_KINASE_ST"/>
    <property type="match status" value="1"/>
</dbReference>
<dbReference type="GO" id="GO:0004674">
    <property type="term" value="F:protein serine/threonine kinase activity"/>
    <property type="evidence" value="ECO:0007669"/>
    <property type="project" value="UniProtKB-KW"/>
</dbReference>
<evidence type="ECO:0000256" key="10">
    <source>
        <dbReference type="ARBA" id="ARBA00049003"/>
    </source>
</evidence>
<evidence type="ECO:0000256" key="7">
    <source>
        <dbReference type="ARBA" id="ARBA00022777"/>
    </source>
</evidence>
<feature type="compositionally biased region" description="Polar residues" evidence="14">
    <location>
        <begin position="1"/>
        <end position="11"/>
    </location>
</feature>
<dbReference type="GO" id="GO:0005737">
    <property type="term" value="C:cytoplasm"/>
    <property type="evidence" value="ECO:0007669"/>
    <property type="project" value="TreeGrafter"/>
</dbReference>
<feature type="binding site" evidence="13">
    <location>
        <position position="449"/>
    </location>
    <ligand>
        <name>ATP</name>
        <dbReference type="ChEBI" id="CHEBI:30616"/>
    </ligand>
</feature>
<dbReference type="InterPro" id="IPR050494">
    <property type="entry name" value="Ser_Thr_dual-spec_kinase"/>
</dbReference>
<evidence type="ECO:0000259" key="15">
    <source>
        <dbReference type="PROSITE" id="PS50011"/>
    </source>
</evidence>
<dbReference type="GO" id="GO:0005524">
    <property type="term" value="F:ATP binding"/>
    <property type="evidence" value="ECO:0007669"/>
    <property type="project" value="UniProtKB-UniRule"/>
</dbReference>
<evidence type="ECO:0000313" key="16">
    <source>
        <dbReference type="EMBL" id="OBZ86033.1"/>
    </source>
</evidence>
<sequence>MPFSECISSKSAKPETEEEEEDWPQVDLLDISDVQPNSMIEEQTKKTNNPFLSASLVRFDPLQENTEEKQIKPTRLPTPKKITTHSVTDTEKSSLGPTPPASPGRRAMSSSIARRVKSTSTAGKANRELADFDPFMAPTRERVEKSLRKPAKAKSTESMKQEDGTSKQNVATRIPLPVTSPTHPSTRTSLLTSIKPKVDETTVEPISRPVREDHVSNTTSKLRQPEVVVPKSIKRIPSQPKHLRRPSFPTSEMLQEQLDKERENSRRLKVDLVSAQGVISQPDDLIDARPSPPNVSRTTSRDSRIEKIHDRLQCLVEMQPTDDADHDGTHVEYKKESGHVEVMSPKTALSRYRPYLSPYEKTEILRYPAVYCVGSHAKKVWATTDQTALNYGFDDEKGDYQIMIKDHLNYRYEILESLGKGSFGHVVKCIDHKPAKDEKNTDQHLVAVKIIRNKKRFHAQALTEIKILEQLMKWDPKNKHYNVKMMDSFYFRDHLCIVFECLSLNLYEILQQNSYQGFNSLVDIRFAYQILQALSLLSEHNVIHCDLKPENILLKQPDRSGIRIIDYGSSCLVNEKVYTYIQSRFYRAPEVILGMDYGLAIDMWSTGCILAELYTGRPLFPGENEPDQLACIMQLIGLPSKDYLERCSRKKQFFDAYDHPRKSVNSKAKKRKPNSMTFTEALRRSTYDSVDKDFTNFISRCLTWEPEKRMKPAEALSHPWIQNMKK</sequence>
<dbReference type="InterPro" id="IPR042521">
    <property type="entry name" value="DYRK"/>
</dbReference>
<keyword evidence="8 13" id="KW-0067">ATP-binding</keyword>
<dbReference type="InterPro" id="IPR017441">
    <property type="entry name" value="Protein_kinase_ATP_BS"/>
</dbReference>
<organism evidence="16 17">
    <name type="scientific">Choanephora cucurbitarum</name>
    <dbReference type="NCBI Taxonomy" id="101091"/>
    <lineage>
        <taxon>Eukaryota</taxon>
        <taxon>Fungi</taxon>
        <taxon>Fungi incertae sedis</taxon>
        <taxon>Mucoromycota</taxon>
        <taxon>Mucoromycotina</taxon>
        <taxon>Mucoromycetes</taxon>
        <taxon>Mucorales</taxon>
        <taxon>Mucorineae</taxon>
        <taxon>Choanephoraceae</taxon>
        <taxon>Choanephoroideae</taxon>
        <taxon>Choanephora</taxon>
    </lineage>
</organism>
<feature type="domain" description="Protein kinase" evidence="15">
    <location>
        <begin position="412"/>
        <end position="721"/>
    </location>
</feature>
<keyword evidence="17" id="KW-1185">Reference proteome</keyword>
<dbReference type="PANTHER" id="PTHR24058">
    <property type="entry name" value="DUAL SPECIFICITY PROTEIN KINASE"/>
    <property type="match status" value="1"/>
</dbReference>
<dbReference type="EC" id="2.7.12.1" evidence="3"/>
<dbReference type="OrthoDB" id="9332038at2759"/>
<proteinExistence type="inferred from homology"/>
<evidence type="ECO:0000256" key="13">
    <source>
        <dbReference type="PROSITE-ProRule" id="PRU10141"/>
    </source>
</evidence>
<comment type="catalytic activity">
    <reaction evidence="12">
        <text>L-tyrosyl-[protein] + ATP = O-phospho-L-tyrosyl-[protein] + ADP + H(+)</text>
        <dbReference type="Rhea" id="RHEA:10596"/>
        <dbReference type="Rhea" id="RHEA-COMP:10136"/>
        <dbReference type="Rhea" id="RHEA-COMP:20101"/>
        <dbReference type="ChEBI" id="CHEBI:15378"/>
        <dbReference type="ChEBI" id="CHEBI:30616"/>
        <dbReference type="ChEBI" id="CHEBI:46858"/>
        <dbReference type="ChEBI" id="CHEBI:61978"/>
        <dbReference type="ChEBI" id="CHEBI:456216"/>
        <dbReference type="EC" id="2.7.12.1"/>
    </reaction>
</comment>
<dbReference type="Gene3D" id="3.30.200.20">
    <property type="entry name" value="Phosphorylase Kinase, domain 1"/>
    <property type="match status" value="1"/>
</dbReference>
<dbReference type="GO" id="GO:0005856">
    <property type="term" value="C:cytoskeleton"/>
    <property type="evidence" value="ECO:0007669"/>
    <property type="project" value="TreeGrafter"/>
</dbReference>